<feature type="region of interest" description="Disordered" evidence="1">
    <location>
        <begin position="238"/>
        <end position="278"/>
    </location>
</feature>
<name>A0A445H7W7_GLYSO</name>
<dbReference type="Proteomes" id="UP000289340">
    <property type="component" value="Chromosome 14"/>
</dbReference>
<dbReference type="Pfam" id="PF05340">
    <property type="entry name" value="DUF740"/>
    <property type="match status" value="3"/>
</dbReference>
<feature type="compositionally biased region" description="Basic and acidic residues" evidence="1">
    <location>
        <begin position="94"/>
        <end position="106"/>
    </location>
</feature>
<feature type="region of interest" description="Disordered" evidence="1">
    <location>
        <begin position="486"/>
        <end position="506"/>
    </location>
</feature>
<proteinExistence type="predicted"/>
<dbReference type="PANTHER" id="PTHR31659:SF0">
    <property type="entry name" value="EMB|CAB61945.1"/>
    <property type="match status" value="1"/>
</dbReference>
<comment type="caution">
    <text evidence="2">The sequence shown here is derived from an EMBL/GenBank/DDBJ whole genome shotgun (WGS) entry which is preliminary data.</text>
</comment>
<dbReference type="PANTHER" id="PTHR31659">
    <property type="entry name" value="PROTEIN: UPF0503-LIKE PROTEIN, PUTATIVE (DUF740)-RELATED"/>
    <property type="match status" value="1"/>
</dbReference>
<feature type="region of interest" description="Disordered" evidence="1">
    <location>
        <begin position="149"/>
        <end position="184"/>
    </location>
</feature>
<dbReference type="Gramene" id="XM_028342593.1">
    <property type="protein sequence ID" value="XP_028198394.1"/>
    <property type="gene ID" value="LOC114383018"/>
</dbReference>
<reference evidence="2 3" key="1">
    <citation type="submission" date="2018-09" db="EMBL/GenBank/DDBJ databases">
        <title>A high-quality reference genome of wild soybean provides a powerful tool to mine soybean genomes.</title>
        <authorList>
            <person name="Xie M."/>
            <person name="Chung C.Y.L."/>
            <person name="Li M.-W."/>
            <person name="Wong F.-L."/>
            <person name="Chan T.-F."/>
            <person name="Lam H.-M."/>
        </authorList>
    </citation>
    <scope>NUCLEOTIDE SEQUENCE [LARGE SCALE GENOMIC DNA]</scope>
    <source>
        <strain evidence="3">cv. W05</strain>
        <tissue evidence="2">Hypocotyl of etiolated seedlings</tissue>
    </source>
</reference>
<evidence type="ECO:0000313" key="2">
    <source>
        <dbReference type="EMBL" id="RZB69768.1"/>
    </source>
</evidence>
<feature type="compositionally biased region" description="Basic and acidic residues" evidence="1">
    <location>
        <begin position="172"/>
        <end position="184"/>
    </location>
</feature>
<keyword evidence="3" id="KW-1185">Reference proteome</keyword>
<feature type="region of interest" description="Disordered" evidence="1">
    <location>
        <begin position="36"/>
        <end position="106"/>
    </location>
</feature>
<evidence type="ECO:0000256" key="1">
    <source>
        <dbReference type="SAM" id="MobiDB-lite"/>
    </source>
</evidence>
<feature type="compositionally biased region" description="Low complexity" evidence="1">
    <location>
        <begin position="244"/>
        <end position="257"/>
    </location>
</feature>
<accession>A0A445H7W7</accession>
<sequence length="506" mass="56907">MSSNSKPHRLSACHRHPSVPVTGFCALCLRERLAGIPSDHSPPLPDLRRSKSCSRPTDPASSPRRRSCADRPRSTLSDLFTRDDTRKTNRSHKPNSEVRVCNDDHHDDEETKTVKEFIDLEILQRRNRNAARDSRTFWNAATEKFKKWKWKHRSKKNGDGDSSDNNSIHTNRNAEKRRARTLRDTQSEIGECNLGRRSCDTDPRFSIDVGRISFDCPRASWDGCLIGKSCSRLSPMVSLDEDSNSNSNSNTSDNNNSVGLDLESSGDGRRNFGFDRSNPRRRRSIAELDELKSMSNVNANVKVSPATFYGAKLLITEKELMDSYVRSSSGDVVQSDCVVESDSKDVADVATRQKGSKKLQKWRGVWNKLGLVQGTERKEDRVREEEGDSGVEVDKPLAESLERLRRVVNVQASEPVGQKLMRSYSVSCRSPCGTDGFATEESENKGSALNGRQELMFQRNRSVRYSPNNPDTGLLRFYLTPTKSYKRSKVGRSSVKDLHSAARSGL</sequence>
<gene>
    <name evidence="2" type="ORF">D0Y65_039202</name>
</gene>
<protein>
    <submittedName>
        <fullName evidence="2">UPF0503 protein, chloroplastic</fullName>
    </submittedName>
</protein>
<dbReference type="EMBL" id="QZWG01000014">
    <property type="protein sequence ID" value="RZB69768.1"/>
    <property type="molecule type" value="Genomic_DNA"/>
</dbReference>
<organism evidence="2 3">
    <name type="scientific">Glycine soja</name>
    <name type="common">Wild soybean</name>
    <dbReference type="NCBI Taxonomy" id="3848"/>
    <lineage>
        <taxon>Eukaryota</taxon>
        <taxon>Viridiplantae</taxon>
        <taxon>Streptophyta</taxon>
        <taxon>Embryophyta</taxon>
        <taxon>Tracheophyta</taxon>
        <taxon>Spermatophyta</taxon>
        <taxon>Magnoliopsida</taxon>
        <taxon>eudicotyledons</taxon>
        <taxon>Gunneridae</taxon>
        <taxon>Pentapetalae</taxon>
        <taxon>rosids</taxon>
        <taxon>fabids</taxon>
        <taxon>Fabales</taxon>
        <taxon>Fabaceae</taxon>
        <taxon>Papilionoideae</taxon>
        <taxon>50 kb inversion clade</taxon>
        <taxon>NPAAA clade</taxon>
        <taxon>indigoferoid/millettioid clade</taxon>
        <taxon>Phaseoleae</taxon>
        <taxon>Glycine</taxon>
        <taxon>Glycine subgen. Soja</taxon>
    </lineage>
</organism>
<evidence type="ECO:0000313" key="3">
    <source>
        <dbReference type="Proteomes" id="UP000289340"/>
    </source>
</evidence>
<dbReference type="AlphaFoldDB" id="A0A445H7W7"/>
<dbReference type="InterPro" id="IPR008004">
    <property type="entry name" value="OCTOPUS-like"/>
</dbReference>